<dbReference type="Gramene" id="KCW81129">
    <property type="protein sequence ID" value="KCW81129"/>
    <property type="gene ID" value="EUGRSUZ_C02506"/>
</dbReference>
<dbReference type="InParanoid" id="A0A059CSE2"/>
<dbReference type="GO" id="GO:0005880">
    <property type="term" value="C:nuclear microtubule"/>
    <property type="evidence" value="ECO:0000318"/>
    <property type="project" value="GO_Central"/>
</dbReference>
<sequence length="511" mass="56061">MQLSVDMQLASRKVSASRLAESLWPSTMRSLSVSFQSDSISIPVAKKEKSVSSTPSDRTLRPTSNGVHKQSETPTMVRKPTPERKRSPLKGKNLSDQSENSKPIDGINARLIDQHRWPSRAGGKASLNALNSSSDQSDKITRGSASISGIGLSTLRRMPSSDVSMKPLRRSSSDAERRLSTNESNRGEADGNSFEDDLLVGPKRLLLSSLTDRVTSSTPVVRSQSLPGSHQPSPSRTSIPLSSVSRGASPSRTRPSTPPSRGISPSRIRSANVGTQSSSSTSVLSFIVDFRKGKKSAGFIEDAHHLRLMHNRYLQWRFANARAEAVLHDQKALAEKTLFNVWVAMIELWDSVIMKTIILQQMRLELKLNSILNNQMTYLDEWALVEEDHISSLSGAVEDLEASTLRLPVTGGARVDIESLKGALCSAVDVMHATGSSMYPLFSKVEEMNELVSELALAAARERAMLEQCETLLASTAAMQVEECSLRTHLSQLKQTLEKRSTLFRPSRLPS</sequence>
<feature type="region of interest" description="Disordered" evidence="2">
    <location>
        <begin position="43"/>
        <end position="105"/>
    </location>
</feature>
<evidence type="ECO:0000256" key="1">
    <source>
        <dbReference type="ARBA" id="ARBA00010016"/>
    </source>
</evidence>
<dbReference type="GO" id="GO:0008017">
    <property type="term" value="F:microtubule binding"/>
    <property type="evidence" value="ECO:0000318"/>
    <property type="project" value="GO_Central"/>
</dbReference>
<evidence type="ECO:0008006" key="4">
    <source>
        <dbReference type="Google" id="ProtNLM"/>
    </source>
</evidence>
<evidence type="ECO:0000256" key="2">
    <source>
        <dbReference type="SAM" id="MobiDB-lite"/>
    </source>
</evidence>
<feature type="compositionally biased region" description="Basic and acidic residues" evidence="2">
    <location>
        <begin position="171"/>
        <end position="189"/>
    </location>
</feature>
<dbReference type="GO" id="GO:0051225">
    <property type="term" value="P:spindle assembly"/>
    <property type="evidence" value="ECO:0000318"/>
    <property type="project" value="GO_Central"/>
</dbReference>
<feature type="compositionally biased region" description="Low complexity" evidence="2">
    <location>
        <begin position="245"/>
        <end position="275"/>
    </location>
</feature>
<proteinExistence type="inferred from homology"/>
<dbReference type="STRING" id="71139.A0A059CSE2"/>
<dbReference type="EMBL" id="KK198755">
    <property type="protein sequence ID" value="KCW81129.1"/>
    <property type="molecule type" value="Genomic_DNA"/>
</dbReference>
<dbReference type="Pfam" id="PF04484">
    <property type="entry name" value="QWRF"/>
    <property type="match status" value="1"/>
</dbReference>
<feature type="compositionally biased region" description="Polar residues" evidence="2">
    <location>
        <begin position="51"/>
        <end position="74"/>
    </location>
</feature>
<dbReference type="InterPro" id="IPR007573">
    <property type="entry name" value="QWRF"/>
</dbReference>
<dbReference type="PANTHER" id="PTHR31807:SF37">
    <property type="entry name" value="HAUS AUGMIN-LIKE COMPLEX SUBUNIT 8"/>
    <property type="match status" value="1"/>
</dbReference>
<dbReference type="OrthoDB" id="1924320at2759"/>
<accession>A0A059CSE2</accession>
<feature type="region of interest" description="Disordered" evidence="2">
    <location>
        <begin position="123"/>
        <end position="196"/>
    </location>
</feature>
<organism evidence="3">
    <name type="scientific">Eucalyptus grandis</name>
    <name type="common">Flooded gum</name>
    <dbReference type="NCBI Taxonomy" id="71139"/>
    <lineage>
        <taxon>Eukaryota</taxon>
        <taxon>Viridiplantae</taxon>
        <taxon>Streptophyta</taxon>
        <taxon>Embryophyta</taxon>
        <taxon>Tracheophyta</taxon>
        <taxon>Spermatophyta</taxon>
        <taxon>Magnoliopsida</taxon>
        <taxon>eudicotyledons</taxon>
        <taxon>Gunneridae</taxon>
        <taxon>Pentapetalae</taxon>
        <taxon>rosids</taxon>
        <taxon>malvids</taxon>
        <taxon>Myrtales</taxon>
        <taxon>Myrtaceae</taxon>
        <taxon>Myrtoideae</taxon>
        <taxon>Eucalypteae</taxon>
        <taxon>Eucalyptus</taxon>
    </lineage>
</organism>
<dbReference type="FunCoup" id="A0A059CSE2">
    <property type="interactions" value="670"/>
</dbReference>
<dbReference type="PANTHER" id="PTHR31807">
    <property type="entry name" value="AUGMIN FAMILY MEMBER"/>
    <property type="match status" value="1"/>
</dbReference>
<feature type="region of interest" description="Disordered" evidence="2">
    <location>
        <begin position="213"/>
        <end position="275"/>
    </location>
</feature>
<dbReference type="AlphaFoldDB" id="A0A059CSE2"/>
<feature type="compositionally biased region" description="Polar residues" evidence="2">
    <location>
        <begin position="213"/>
        <end position="244"/>
    </location>
</feature>
<evidence type="ECO:0000313" key="3">
    <source>
        <dbReference type="EMBL" id="KCW81129.1"/>
    </source>
</evidence>
<gene>
    <name evidence="3" type="ORF">EUGRSUZ_C02506</name>
</gene>
<dbReference type="GO" id="GO:0005737">
    <property type="term" value="C:cytoplasm"/>
    <property type="evidence" value="ECO:0000318"/>
    <property type="project" value="GO_Central"/>
</dbReference>
<dbReference type="OMA" id="CEMLMAS"/>
<protein>
    <recommendedName>
        <fullName evidence="4">AUGMIN subunit 8</fullName>
    </recommendedName>
</protein>
<name>A0A059CSE2_EUCGR</name>
<comment type="similarity">
    <text evidence="1">Belongs to the QWRF family.</text>
</comment>
<reference evidence="3" key="1">
    <citation type="submission" date="2013-07" db="EMBL/GenBank/DDBJ databases">
        <title>The genome of Eucalyptus grandis.</title>
        <authorList>
            <person name="Schmutz J."/>
            <person name="Hayes R."/>
            <person name="Myburg A."/>
            <person name="Tuskan G."/>
            <person name="Grattapaglia D."/>
            <person name="Rokhsar D.S."/>
        </authorList>
    </citation>
    <scope>NUCLEOTIDE SEQUENCE</scope>
    <source>
        <tissue evidence="3">Leaf extractions</tissue>
    </source>
</reference>
<dbReference type="eggNOG" id="ENOG502QR63">
    <property type="taxonomic scope" value="Eukaryota"/>
</dbReference>
<dbReference type="KEGG" id="egr:104437497"/>